<evidence type="ECO:0000313" key="5">
    <source>
        <dbReference type="EMBL" id="UYF70565.1"/>
    </source>
</evidence>
<feature type="domain" description="Ketoreductase" evidence="4">
    <location>
        <begin position="6"/>
        <end position="197"/>
    </location>
</feature>
<comment type="similarity">
    <text evidence="1 3">Belongs to the short-chain dehydrogenases/reductases (SDR) family.</text>
</comment>
<dbReference type="CDD" id="cd05371">
    <property type="entry name" value="HSD10-like_SDR_c"/>
    <property type="match status" value="1"/>
</dbReference>
<sequence length="256" mass="26971">MKIQGKHFIITGGASGLGAATAECLVARGAYVTLVDMNVEAGQAQAEKLGTAADFVAIDVTNEIEVAQFFKQTLQQHGAIHGLINCAGIGPSAKVVGKEGIHDLALFNKVLNINVTGTFNMLRFAAEAMTHNTAMPEDEDRGVIINTASVAAFDGQIGQAAYAASKGAIVAMTLPIARELGRHAIRVVTIAPGIMETPMLKALPQNVQDSLGQMVPYPSRLGKPDEFASLAVHIIENAYLNGEVIRLDGAIRMAPK</sequence>
<dbReference type="GO" id="GO:0016491">
    <property type="term" value="F:oxidoreductase activity"/>
    <property type="evidence" value="ECO:0007669"/>
    <property type="project" value="UniProtKB-KW"/>
</dbReference>
<organism evidence="5 6">
    <name type="scientific">Acinetobacter ursingii</name>
    <dbReference type="NCBI Taxonomy" id="108980"/>
    <lineage>
        <taxon>Bacteria</taxon>
        <taxon>Pseudomonadati</taxon>
        <taxon>Pseudomonadota</taxon>
        <taxon>Gammaproteobacteria</taxon>
        <taxon>Moraxellales</taxon>
        <taxon>Moraxellaceae</taxon>
        <taxon>Acinetobacter</taxon>
    </lineage>
</organism>
<dbReference type="AlphaFoldDB" id="A0AA46NZY2"/>
<accession>A0AA46NZY2</accession>
<dbReference type="PANTHER" id="PTHR43658">
    <property type="entry name" value="SHORT-CHAIN DEHYDROGENASE/REDUCTASE"/>
    <property type="match status" value="1"/>
</dbReference>
<dbReference type="InterPro" id="IPR020904">
    <property type="entry name" value="Sc_DH/Rdtase_CS"/>
</dbReference>
<dbReference type="Pfam" id="PF00106">
    <property type="entry name" value="adh_short"/>
    <property type="match status" value="1"/>
</dbReference>
<dbReference type="InterPro" id="IPR002347">
    <property type="entry name" value="SDR_fam"/>
</dbReference>
<dbReference type="PRINTS" id="PR00081">
    <property type="entry name" value="GDHRDH"/>
</dbReference>
<dbReference type="PROSITE" id="PS00061">
    <property type="entry name" value="ADH_SHORT"/>
    <property type="match status" value="1"/>
</dbReference>
<evidence type="ECO:0000259" key="4">
    <source>
        <dbReference type="SMART" id="SM00822"/>
    </source>
</evidence>
<dbReference type="InterPro" id="IPR057326">
    <property type="entry name" value="KR_dom"/>
</dbReference>
<keyword evidence="2" id="KW-0560">Oxidoreductase</keyword>
<dbReference type="Gene3D" id="3.40.50.720">
    <property type="entry name" value="NAD(P)-binding Rossmann-like Domain"/>
    <property type="match status" value="1"/>
</dbReference>
<dbReference type="PRINTS" id="PR00080">
    <property type="entry name" value="SDRFAMILY"/>
</dbReference>
<evidence type="ECO:0000256" key="3">
    <source>
        <dbReference type="RuleBase" id="RU000363"/>
    </source>
</evidence>
<proteinExistence type="inferred from homology"/>
<protein>
    <submittedName>
        <fullName evidence="5">3-hydroxyacyl-CoA dehydrogenase</fullName>
    </submittedName>
</protein>
<dbReference type="Proteomes" id="UP001164064">
    <property type="component" value="Chromosome"/>
</dbReference>
<evidence type="ECO:0000256" key="1">
    <source>
        <dbReference type="ARBA" id="ARBA00006484"/>
    </source>
</evidence>
<evidence type="ECO:0000313" key="6">
    <source>
        <dbReference type="Proteomes" id="UP001164064"/>
    </source>
</evidence>
<dbReference type="PANTHER" id="PTHR43658:SF8">
    <property type="entry name" value="17-BETA-HYDROXYSTEROID DEHYDROGENASE 14-RELATED"/>
    <property type="match status" value="1"/>
</dbReference>
<dbReference type="SUPFAM" id="SSF51735">
    <property type="entry name" value="NAD(P)-binding Rossmann-fold domains"/>
    <property type="match status" value="1"/>
</dbReference>
<dbReference type="FunFam" id="3.40.50.720:FF:000215">
    <property type="entry name" value="3-hydroxyacyl-CoA dehydrogenase type-2"/>
    <property type="match status" value="1"/>
</dbReference>
<name>A0AA46NZY2_9GAMM</name>
<dbReference type="SMART" id="SM00822">
    <property type="entry name" value="PKS_KR"/>
    <property type="match status" value="1"/>
</dbReference>
<dbReference type="InterPro" id="IPR036291">
    <property type="entry name" value="NAD(P)-bd_dom_sf"/>
</dbReference>
<dbReference type="RefSeq" id="WP_263512087.1">
    <property type="nucleotide sequence ID" value="NZ_CP089051.1"/>
</dbReference>
<gene>
    <name evidence="5" type="ORF">LSO60_09680</name>
</gene>
<dbReference type="EMBL" id="CP089051">
    <property type="protein sequence ID" value="UYF70565.1"/>
    <property type="molecule type" value="Genomic_DNA"/>
</dbReference>
<evidence type="ECO:0000256" key="2">
    <source>
        <dbReference type="ARBA" id="ARBA00023002"/>
    </source>
</evidence>
<reference evidence="5" key="1">
    <citation type="journal article" date="2022" name="J Glob Antimicrob Resist">
        <title>Comparative analysis of IMP-4- and OXA-58-containing plasmids of three carbapenemase-producing Acinetobacter ursingii strains in the Netherlands.</title>
        <authorList>
            <person name="Hendrickx A.P.A."/>
            <person name="Schade R.P."/>
            <person name="Landman F."/>
            <person name="Bosch T."/>
            <person name="Schouls L.M."/>
            <person name="van Dijk K."/>
        </authorList>
    </citation>
    <scope>NUCLEOTIDE SEQUENCE</scope>
    <source>
        <strain evidence="5">RIVM_C010559</strain>
    </source>
</reference>